<reference evidence="2 3" key="1">
    <citation type="submission" date="2018-05" db="EMBL/GenBank/DDBJ databases">
        <title>Abyssibacter profundi OUC007T gen. nov., sp. nov, a marine bacterium isolated from seawater of the Mariana Trench.</title>
        <authorList>
            <person name="Zhou S."/>
        </authorList>
    </citation>
    <scope>NUCLEOTIDE SEQUENCE [LARGE SCALE GENOMIC DNA]</scope>
    <source>
        <strain evidence="2 3">OUC007</strain>
    </source>
</reference>
<feature type="domain" description="PilZ" evidence="1">
    <location>
        <begin position="17"/>
        <end position="85"/>
    </location>
</feature>
<accession>A0A363ULJ7</accession>
<evidence type="ECO:0000313" key="2">
    <source>
        <dbReference type="EMBL" id="PWN56309.1"/>
    </source>
</evidence>
<dbReference type="Pfam" id="PF07238">
    <property type="entry name" value="PilZ"/>
    <property type="match status" value="1"/>
</dbReference>
<dbReference type="SUPFAM" id="SSF141371">
    <property type="entry name" value="PilZ domain-like"/>
    <property type="match status" value="1"/>
</dbReference>
<evidence type="ECO:0000259" key="1">
    <source>
        <dbReference type="Pfam" id="PF07238"/>
    </source>
</evidence>
<organism evidence="2 3">
    <name type="scientific">Abyssibacter profundi</name>
    <dbReference type="NCBI Taxonomy" id="2182787"/>
    <lineage>
        <taxon>Bacteria</taxon>
        <taxon>Pseudomonadati</taxon>
        <taxon>Pseudomonadota</taxon>
        <taxon>Gammaproteobacteria</taxon>
        <taxon>Chromatiales</taxon>
        <taxon>Oceanococcaceae</taxon>
        <taxon>Abyssibacter</taxon>
    </lineage>
</organism>
<name>A0A363ULJ7_9GAMM</name>
<gene>
    <name evidence="2" type="ORF">DEH80_08585</name>
</gene>
<protein>
    <recommendedName>
        <fullName evidence="1">PilZ domain-containing protein</fullName>
    </recommendedName>
</protein>
<sequence>MDRRRTTRRMMNVTALANGRTVRLLDMSRGGARFRPDSAPDLAVGDSVELDVATRDALHPTILHCMGQVLRTEQHAGQTVCAMNLRSIHLDDPAAALAVLSRFQSNPN</sequence>
<comment type="caution">
    <text evidence="2">The sequence shown here is derived from an EMBL/GenBank/DDBJ whole genome shotgun (WGS) entry which is preliminary data.</text>
</comment>
<keyword evidence="3" id="KW-1185">Reference proteome</keyword>
<dbReference type="GO" id="GO:0035438">
    <property type="term" value="F:cyclic-di-GMP binding"/>
    <property type="evidence" value="ECO:0007669"/>
    <property type="project" value="InterPro"/>
</dbReference>
<proteinExistence type="predicted"/>
<dbReference type="Proteomes" id="UP000251800">
    <property type="component" value="Unassembled WGS sequence"/>
</dbReference>
<evidence type="ECO:0000313" key="3">
    <source>
        <dbReference type="Proteomes" id="UP000251800"/>
    </source>
</evidence>
<dbReference type="EMBL" id="QEQK01000006">
    <property type="protein sequence ID" value="PWN56309.1"/>
    <property type="molecule type" value="Genomic_DNA"/>
</dbReference>
<dbReference type="RefSeq" id="WP_109720080.1">
    <property type="nucleotide sequence ID" value="NZ_QEQK01000006.1"/>
</dbReference>
<dbReference type="InterPro" id="IPR009875">
    <property type="entry name" value="PilZ_domain"/>
</dbReference>
<dbReference type="AlphaFoldDB" id="A0A363ULJ7"/>